<dbReference type="Proteomes" id="UP000019335">
    <property type="component" value="Chromosome 2"/>
</dbReference>
<evidence type="ECO:0000313" key="7">
    <source>
        <dbReference type="EMBL" id="EWM29579.1"/>
    </source>
</evidence>
<feature type="region of interest" description="Disordered" evidence="5">
    <location>
        <begin position="452"/>
        <end position="472"/>
    </location>
</feature>
<evidence type="ECO:0000256" key="2">
    <source>
        <dbReference type="ARBA" id="ARBA00022741"/>
    </source>
</evidence>
<name>W7U9F1_9STRA</name>
<dbReference type="Gene3D" id="3.40.50.300">
    <property type="entry name" value="P-loop containing nucleotide triphosphate hydrolases"/>
    <property type="match status" value="1"/>
</dbReference>
<dbReference type="PANTHER" id="PTHR45709:SF2">
    <property type="entry name" value="LARGE SUBUNIT GTPASE 1 HOMOLOG"/>
    <property type="match status" value="1"/>
</dbReference>
<keyword evidence="3" id="KW-0378">Hydrolase</keyword>
<evidence type="ECO:0000256" key="1">
    <source>
        <dbReference type="ARBA" id="ARBA00022490"/>
    </source>
</evidence>
<accession>W7U9F1</accession>
<dbReference type="InterPro" id="IPR043358">
    <property type="entry name" value="GNL1-like"/>
</dbReference>
<gene>
    <name evidence="7" type="ORF">Naga_100006g105</name>
</gene>
<dbReference type="SUPFAM" id="SSF52540">
    <property type="entry name" value="P-loop containing nucleoside triphosphate hydrolases"/>
    <property type="match status" value="1"/>
</dbReference>
<evidence type="ECO:0000256" key="3">
    <source>
        <dbReference type="ARBA" id="ARBA00022801"/>
    </source>
</evidence>
<dbReference type="Pfam" id="PF01926">
    <property type="entry name" value="MMR_HSR1"/>
    <property type="match status" value="1"/>
</dbReference>
<dbReference type="GO" id="GO:0003924">
    <property type="term" value="F:GTPase activity"/>
    <property type="evidence" value="ECO:0007669"/>
    <property type="project" value="InterPro"/>
</dbReference>
<dbReference type="GO" id="GO:0005525">
    <property type="term" value="F:GTP binding"/>
    <property type="evidence" value="ECO:0007669"/>
    <property type="project" value="UniProtKB-KW"/>
</dbReference>
<comment type="caution">
    <text evidence="7">The sequence shown here is derived from an EMBL/GenBank/DDBJ whole genome shotgun (WGS) entry which is preliminary data.</text>
</comment>
<evidence type="ECO:0000256" key="5">
    <source>
        <dbReference type="SAM" id="MobiDB-lite"/>
    </source>
</evidence>
<feature type="region of interest" description="Disordered" evidence="5">
    <location>
        <begin position="381"/>
        <end position="405"/>
    </location>
</feature>
<dbReference type="EMBL" id="AZIL01000126">
    <property type="protein sequence ID" value="EWM29579.1"/>
    <property type="molecule type" value="Genomic_DNA"/>
</dbReference>
<dbReference type="CDD" id="cd00882">
    <property type="entry name" value="Ras_like_GTPase"/>
    <property type="match status" value="1"/>
</dbReference>
<dbReference type="PANTHER" id="PTHR45709">
    <property type="entry name" value="LARGE SUBUNIT GTPASE 1 HOMOLOG-RELATED"/>
    <property type="match status" value="1"/>
</dbReference>
<keyword evidence="2" id="KW-0547">Nucleotide-binding</keyword>
<dbReference type="InterPro" id="IPR027417">
    <property type="entry name" value="P-loop_NTPase"/>
</dbReference>
<keyword evidence="4" id="KW-0342">GTP-binding</keyword>
<dbReference type="OrthoDB" id="61815at2759"/>
<dbReference type="CDD" id="cd01857">
    <property type="entry name" value="HSR1_MMR1"/>
    <property type="match status" value="1"/>
</dbReference>
<evidence type="ECO:0000313" key="8">
    <source>
        <dbReference type="Proteomes" id="UP000019335"/>
    </source>
</evidence>
<organism evidence="7 8">
    <name type="scientific">Nannochloropsis gaditana</name>
    <dbReference type="NCBI Taxonomy" id="72520"/>
    <lineage>
        <taxon>Eukaryota</taxon>
        <taxon>Sar</taxon>
        <taxon>Stramenopiles</taxon>
        <taxon>Ochrophyta</taxon>
        <taxon>Eustigmatophyceae</taxon>
        <taxon>Eustigmatales</taxon>
        <taxon>Monodopsidaceae</taxon>
        <taxon>Nannochloropsis</taxon>
    </lineage>
</organism>
<proteinExistence type="predicted"/>
<feature type="domain" description="G" evidence="6">
    <location>
        <begin position="272"/>
        <end position="333"/>
    </location>
</feature>
<keyword evidence="1" id="KW-0963">Cytoplasm</keyword>
<dbReference type="AlphaFoldDB" id="W7U9F1"/>
<dbReference type="GO" id="GO:0005829">
    <property type="term" value="C:cytosol"/>
    <property type="evidence" value="ECO:0007669"/>
    <property type="project" value="TreeGrafter"/>
</dbReference>
<sequence length="472" mass="51961">MRKHQQQGPAVVGALEQQQLDGRKQLSSVLEMNSLDDFLDTAMMAQRDFSAIKERDLLVLDAKTGGLTSILPRGQVTPGTDKGMTTFAFRQLKVPRRPKWHTGMSAAALDRAEKASFLEWRREIAQLEETSGERAKVTPFEKNLEVWRQLWRVLERSHVIVQIVDARDPLFYYSEDLHAYAAEMHPARECLVLVNKADYLTPAQRGEWAAYFQKRGWNHAFFSARSAQELLTVQARKERTELIARLKGLAARVGGAFAAAALEAGHAAGKPTVGMVGFPNVGKSSVINVLMGVTPLEHDRVRVAVSSTPGKTKHFQTLPLDPETMLCDCPGLVFPSFVATTADMVCAGVLPINQLREHMAPVELLCRRLPGPLLRRAYGLKEQTKDGEETPALASAKESGGSSSGCETARTFLGDLCGARGYWTQGSGVADVNRAARMVLRDYVEGRLVYSHPPPGLTAEEGRAGRGRRGRM</sequence>
<keyword evidence="8" id="KW-1185">Reference proteome</keyword>
<evidence type="ECO:0000256" key="4">
    <source>
        <dbReference type="ARBA" id="ARBA00023134"/>
    </source>
</evidence>
<reference evidence="7 8" key="1">
    <citation type="journal article" date="2014" name="Mol. Plant">
        <title>Chromosome Scale Genome Assembly and Transcriptome Profiling of Nannochloropsis gaditana in Nitrogen Depletion.</title>
        <authorList>
            <person name="Corteggiani Carpinelli E."/>
            <person name="Telatin A."/>
            <person name="Vitulo N."/>
            <person name="Forcato C."/>
            <person name="D'Angelo M."/>
            <person name="Schiavon R."/>
            <person name="Vezzi A."/>
            <person name="Giacometti G.M."/>
            <person name="Morosinotto T."/>
            <person name="Valle G."/>
        </authorList>
    </citation>
    <scope>NUCLEOTIDE SEQUENCE [LARGE SCALE GENOMIC DNA]</scope>
    <source>
        <strain evidence="7 8">B-31</strain>
    </source>
</reference>
<protein>
    <submittedName>
        <fullName evidence="7">Lsg1p</fullName>
    </submittedName>
</protein>
<evidence type="ECO:0000259" key="6">
    <source>
        <dbReference type="Pfam" id="PF01926"/>
    </source>
</evidence>
<dbReference type="InterPro" id="IPR006073">
    <property type="entry name" value="GTP-bd"/>
</dbReference>